<accession>A0A5M6I848</accession>
<gene>
    <name evidence="2" type="ORF">F1188_15990</name>
</gene>
<dbReference type="EMBL" id="VWPJ01000018">
    <property type="protein sequence ID" value="KAA5604361.1"/>
    <property type="molecule type" value="Genomic_DNA"/>
</dbReference>
<keyword evidence="3" id="KW-1185">Reference proteome</keyword>
<evidence type="ECO:0000259" key="1">
    <source>
        <dbReference type="Pfam" id="PF00149"/>
    </source>
</evidence>
<dbReference type="GO" id="GO:0016787">
    <property type="term" value="F:hydrolase activity"/>
    <property type="evidence" value="ECO:0007669"/>
    <property type="project" value="InterPro"/>
</dbReference>
<dbReference type="Pfam" id="PF00149">
    <property type="entry name" value="Metallophos"/>
    <property type="match status" value="1"/>
</dbReference>
<reference evidence="2 3" key="1">
    <citation type="submission" date="2019-09" db="EMBL/GenBank/DDBJ databases">
        <title>Genome sequence of Roseospira marina, one of the more divergent members of the non-sulfur purple photosynthetic bacterial family, the Rhodospirillaceae.</title>
        <authorList>
            <person name="Meyer T."/>
            <person name="Kyndt J."/>
        </authorList>
    </citation>
    <scope>NUCLEOTIDE SEQUENCE [LARGE SCALE GENOMIC DNA]</scope>
    <source>
        <strain evidence="2 3">DSM 15113</strain>
    </source>
</reference>
<dbReference type="PANTHER" id="PTHR30337">
    <property type="entry name" value="COMPONENT OF ATP-DEPENDENT DSDNA EXONUCLEASE"/>
    <property type="match status" value="1"/>
</dbReference>
<dbReference type="Proteomes" id="UP000324065">
    <property type="component" value="Unassembled WGS sequence"/>
</dbReference>
<evidence type="ECO:0000313" key="3">
    <source>
        <dbReference type="Proteomes" id="UP000324065"/>
    </source>
</evidence>
<protein>
    <submittedName>
        <fullName evidence="2">Serine/threonine protein phosphatase</fullName>
    </submittedName>
</protein>
<dbReference type="InterPro" id="IPR004843">
    <property type="entry name" value="Calcineurin-like_PHP"/>
</dbReference>
<sequence length="359" mass="39171">MIPYSISSDHHCHNWSAFSETTEGGVNSRLSTILKELTRQADELLERGGTMMFLAGDLFHVRGSVDPSVLNPVVETIRGIVDRGVQIHAIPGNHDLKSNDTTELGNAIQVLSTIEGFTVVTRPTAVDVDDHVVFMVPWRATLEALRESVNTIPAEQRRGADLIIHAPINGSLPVAFDNALDPKEIGDIGWGFRRVFSGHFHNHACLGHGVFSIGATTQQTWRDIGSKAGFLIVDDEVTFRASRAPSFIEITEVDAADEDELTLTVDGNYVRVRFESIKPAQEKELRQILMDKKAQGVVIQAVRETATVARAGASVSAGASIETSVLDFVAMLDYEDKAAVTCLAEEVLIKTRESLARAD</sequence>
<dbReference type="PANTHER" id="PTHR30337:SF0">
    <property type="entry name" value="NUCLEASE SBCCD SUBUNIT D"/>
    <property type="match status" value="1"/>
</dbReference>
<organism evidence="2 3">
    <name type="scientific">Roseospira marina</name>
    <dbReference type="NCBI Taxonomy" id="140057"/>
    <lineage>
        <taxon>Bacteria</taxon>
        <taxon>Pseudomonadati</taxon>
        <taxon>Pseudomonadota</taxon>
        <taxon>Alphaproteobacteria</taxon>
        <taxon>Rhodospirillales</taxon>
        <taxon>Rhodospirillaceae</taxon>
        <taxon>Roseospira</taxon>
    </lineage>
</organism>
<proteinExistence type="predicted"/>
<dbReference type="Gene3D" id="3.60.21.10">
    <property type="match status" value="1"/>
</dbReference>
<dbReference type="OrthoDB" id="8479161at2"/>
<dbReference type="AlphaFoldDB" id="A0A5M6I848"/>
<dbReference type="SUPFAM" id="SSF56300">
    <property type="entry name" value="Metallo-dependent phosphatases"/>
    <property type="match status" value="1"/>
</dbReference>
<name>A0A5M6I848_9PROT</name>
<evidence type="ECO:0000313" key="2">
    <source>
        <dbReference type="EMBL" id="KAA5604361.1"/>
    </source>
</evidence>
<dbReference type="InterPro" id="IPR050535">
    <property type="entry name" value="DNA_Repair-Maintenance_Comp"/>
</dbReference>
<dbReference type="InterPro" id="IPR029052">
    <property type="entry name" value="Metallo-depent_PP-like"/>
</dbReference>
<dbReference type="RefSeq" id="WP_150063453.1">
    <property type="nucleotide sequence ID" value="NZ_JACHII010000014.1"/>
</dbReference>
<comment type="caution">
    <text evidence="2">The sequence shown here is derived from an EMBL/GenBank/DDBJ whole genome shotgun (WGS) entry which is preliminary data.</text>
</comment>
<feature type="domain" description="Calcineurin-like phosphoesterase" evidence="1">
    <location>
        <begin position="8"/>
        <end position="201"/>
    </location>
</feature>